<dbReference type="InParanoid" id="A0A6J0T2K3"/>
<dbReference type="GO" id="GO:0030145">
    <property type="term" value="F:manganese ion binding"/>
    <property type="evidence" value="ECO:0007669"/>
    <property type="project" value="TreeGrafter"/>
</dbReference>
<comment type="catalytic activity">
    <reaction evidence="15">
        <text>ADP-D-ribose + H2O = D-ribose 5-phosphate + AMP + 2 H(+)</text>
        <dbReference type="Rhea" id="RHEA:10412"/>
        <dbReference type="ChEBI" id="CHEBI:15377"/>
        <dbReference type="ChEBI" id="CHEBI:15378"/>
        <dbReference type="ChEBI" id="CHEBI:57967"/>
        <dbReference type="ChEBI" id="CHEBI:78346"/>
        <dbReference type="ChEBI" id="CHEBI:456215"/>
        <dbReference type="EC" id="3.6.1.53"/>
    </reaction>
</comment>
<evidence type="ECO:0000256" key="3">
    <source>
        <dbReference type="ARBA" id="ARBA00011245"/>
    </source>
</evidence>
<dbReference type="GO" id="GO:0008663">
    <property type="term" value="F:2',3'-cyclic-nucleotide 2'-phosphodiesterase activity"/>
    <property type="evidence" value="ECO:0007669"/>
    <property type="project" value="TreeGrafter"/>
</dbReference>
<evidence type="ECO:0000256" key="4">
    <source>
        <dbReference type="ARBA" id="ARBA00012443"/>
    </source>
</evidence>
<evidence type="ECO:0000313" key="18">
    <source>
        <dbReference type="Proteomes" id="UP001652642"/>
    </source>
</evidence>
<dbReference type="AlphaFoldDB" id="A0A6J0T2K3"/>
<dbReference type="KEGG" id="pvt:110075038"/>
<evidence type="ECO:0000256" key="7">
    <source>
        <dbReference type="ARBA" id="ARBA00016378"/>
    </source>
</evidence>
<organism evidence="18 19">
    <name type="scientific">Pogona vitticeps</name>
    <name type="common">central bearded dragon</name>
    <dbReference type="NCBI Taxonomy" id="103695"/>
    <lineage>
        <taxon>Eukaryota</taxon>
        <taxon>Metazoa</taxon>
        <taxon>Chordata</taxon>
        <taxon>Craniata</taxon>
        <taxon>Vertebrata</taxon>
        <taxon>Euteleostomi</taxon>
        <taxon>Lepidosauria</taxon>
        <taxon>Squamata</taxon>
        <taxon>Bifurcata</taxon>
        <taxon>Unidentata</taxon>
        <taxon>Episquamata</taxon>
        <taxon>Toxicofera</taxon>
        <taxon>Iguania</taxon>
        <taxon>Acrodonta</taxon>
        <taxon>Agamidae</taxon>
        <taxon>Amphibolurinae</taxon>
        <taxon>Pogona</taxon>
    </lineage>
</organism>
<dbReference type="Proteomes" id="UP001652642">
    <property type="component" value="Chromosome 2"/>
</dbReference>
<dbReference type="RefSeq" id="XP_020641548.2">
    <property type="nucleotide sequence ID" value="XM_020785889.2"/>
</dbReference>
<accession>A0A6J0T2K3</accession>
<dbReference type="GeneID" id="110075038"/>
<keyword evidence="8" id="KW-0479">Metal-binding</keyword>
<reference evidence="18" key="1">
    <citation type="submission" date="2025-05" db="UniProtKB">
        <authorList>
            <consortium name="RefSeq"/>
        </authorList>
    </citation>
    <scope>NUCLEOTIDE SEQUENCE [LARGE SCALE GENOMIC DNA]</scope>
</reference>
<dbReference type="GO" id="GO:0047734">
    <property type="term" value="F:CDP-glycerol diphosphatase activity"/>
    <property type="evidence" value="ECO:0007669"/>
    <property type="project" value="UniProtKB-EC"/>
</dbReference>
<comment type="catalytic activity">
    <reaction evidence="16">
        <text>ADP-D-ribose + H2O = D-ribose 5-phosphate + AMP + 2 H(+)</text>
        <dbReference type="Rhea" id="RHEA:10412"/>
        <dbReference type="ChEBI" id="CHEBI:15377"/>
        <dbReference type="ChEBI" id="CHEBI:15378"/>
        <dbReference type="ChEBI" id="CHEBI:57967"/>
        <dbReference type="ChEBI" id="CHEBI:78346"/>
        <dbReference type="ChEBI" id="CHEBI:456215"/>
        <dbReference type="EC" id="3.6.1.13"/>
    </reaction>
</comment>
<evidence type="ECO:0000256" key="13">
    <source>
        <dbReference type="ARBA" id="ARBA00047486"/>
    </source>
</evidence>
<dbReference type="Gene3D" id="3.60.21.10">
    <property type="match status" value="1"/>
</dbReference>
<proteinExistence type="inferred from homology"/>
<dbReference type="InterPro" id="IPR004843">
    <property type="entry name" value="Calcineurin-like_PHP"/>
</dbReference>
<name>A0A6J0T2K3_9SAUR</name>
<comment type="catalytic activity">
    <reaction evidence="14">
        <text>CDP-choline + H2O = phosphocholine + CMP + 2 H(+)</text>
        <dbReference type="Rhea" id="RHEA:32487"/>
        <dbReference type="ChEBI" id="CHEBI:15377"/>
        <dbReference type="ChEBI" id="CHEBI:15378"/>
        <dbReference type="ChEBI" id="CHEBI:58779"/>
        <dbReference type="ChEBI" id="CHEBI:60377"/>
        <dbReference type="ChEBI" id="CHEBI:295975"/>
        <dbReference type="EC" id="3.6.1.53"/>
    </reaction>
</comment>
<dbReference type="PANTHER" id="PTHR16509">
    <property type="match status" value="1"/>
</dbReference>
<reference evidence="19" key="2">
    <citation type="submission" date="2025-08" db="UniProtKB">
        <authorList>
            <consortium name="RefSeq"/>
        </authorList>
    </citation>
    <scope>IDENTIFICATION</scope>
</reference>
<evidence type="ECO:0000256" key="12">
    <source>
        <dbReference type="ARBA" id="ARBA00032579"/>
    </source>
</evidence>
<dbReference type="EC" id="3.6.1.13" evidence="5"/>
<keyword evidence="9" id="KW-0378">Hydrolase</keyword>
<evidence type="ECO:0000256" key="14">
    <source>
        <dbReference type="ARBA" id="ARBA00047636"/>
    </source>
</evidence>
<evidence type="ECO:0000256" key="8">
    <source>
        <dbReference type="ARBA" id="ARBA00022723"/>
    </source>
</evidence>
<evidence type="ECO:0000259" key="17">
    <source>
        <dbReference type="Pfam" id="PF00149"/>
    </source>
</evidence>
<evidence type="ECO:0000256" key="11">
    <source>
        <dbReference type="ARBA" id="ARBA00030848"/>
    </source>
</evidence>
<evidence type="ECO:0000256" key="15">
    <source>
        <dbReference type="ARBA" id="ARBA00047894"/>
    </source>
</evidence>
<sequence>MLAAAAGPKQEVDAGNWAQVEALKCRFSQEVWTGMDESTTTTATSEALFCFGVVADIQYADLDDGYDFLGIQKRYYKHSLCHLQNAVEDWNRRQVQFVLQLGDIIDGFNAQYKVSEKALEKVMMEFQKLKAPVHHVWGNHELYNFTRDHLVLSALNTKYLEDHTLISNFNTDLSNTGDTASEFCYAYQFCPMPTFRFIILDAYDLSTLGRDTSSKKYQDSLQLLQGKNRNVNLNSPLDLDECQFVQFNGGFSQDQLDWLDKVLTYADKNKERVVIAGHIPIHPHATNSVCLAWNYEDALSVIHSHHSVVCFLAGHVHCSGYCLDSHGIHHLTLEGIISSPPESNAFGTIYVYNDRLVLKGSGSVPDQEMRYKADNYNSLF</sequence>
<dbReference type="InterPro" id="IPR041869">
    <property type="entry name" value="MPP_ADPRM"/>
</dbReference>
<gene>
    <name evidence="19" type="primary">ADPRM</name>
</gene>
<dbReference type="EC" id="3.6.1.53" evidence="6"/>
<evidence type="ECO:0000256" key="6">
    <source>
        <dbReference type="ARBA" id="ARBA00012529"/>
    </source>
</evidence>
<dbReference type="GO" id="GO:0047631">
    <property type="term" value="F:ADP-ribose diphosphatase activity"/>
    <property type="evidence" value="ECO:0007669"/>
    <property type="project" value="UniProtKB-EC"/>
</dbReference>
<evidence type="ECO:0000256" key="16">
    <source>
        <dbReference type="ARBA" id="ARBA00049546"/>
    </source>
</evidence>
<comment type="subunit">
    <text evidence="3">Monomer.</text>
</comment>
<feature type="domain" description="Calcineurin-like phosphoesterase" evidence="17">
    <location>
        <begin position="53"/>
        <end position="318"/>
    </location>
</feature>
<evidence type="ECO:0000256" key="5">
    <source>
        <dbReference type="ARBA" id="ARBA00012453"/>
    </source>
</evidence>
<comment type="catalytic activity">
    <reaction evidence="13">
        <text>CDP-glycerol + H2O = sn-glycerol 3-phosphate + CMP + 2 H(+)</text>
        <dbReference type="Rhea" id="RHEA:21692"/>
        <dbReference type="ChEBI" id="CHEBI:15377"/>
        <dbReference type="ChEBI" id="CHEBI:15378"/>
        <dbReference type="ChEBI" id="CHEBI:57597"/>
        <dbReference type="ChEBI" id="CHEBI:58311"/>
        <dbReference type="ChEBI" id="CHEBI:60377"/>
        <dbReference type="EC" id="3.6.1.16"/>
    </reaction>
</comment>
<evidence type="ECO:0000256" key="1">
    <source>
        <dbReference type="ARBA" id="ARBA00001946"/>
    </source>
</evidence>
<dbReference type="PANTHER" id="PTHR16509:SF1">
    <property type="entry name" value="MANGANESE-DEPENDENT ADP-RIBOSE_CDP-ALCOHOL DIPHOSPHATASE"/>
    <property type="match status" value="1"/>
</dbReference>
<evidence type="ECO:0000256" key="2">
    <source>
        <dbReference type="ARBA" id="ARBA00006362"/>
    </source>
</evidence>
<comment type="cofactor">
    <cofactor evidence="1">
        <name>Mg(2+)</name>
        <dbReference type="ChEBI" id="CHEBI:18420"/>
    </cofactor>
</comment>
<comment type="similarity">
    <text evidence="2">Belongs to the ADPRibase-Mn family.</text>
</comment>
<evidence type="ECO:0000313" key="19">
    <source>
        <dbReference type="RefSeq" id="XP_020641548.2"/>
    </source>
</evidence>
<dbReference type="OrthoDB" id="9675250at2759"/>
<evidence type="ECO:0000256" key="9">
    <source>
        <dbReference type="ARBA" id="ARBA00022801"/>
    </source>
</evidence>
<keyword evidence="18" id="KW-1185">Reference proteome</keyword>
<evidence type="ECO:0000256" key="10">
    <source>
        <dbReference type="ARBA" id="ARBA00022833"/>
    </source>
</evidence>
<dbReference type="CDD" id="cd07396">
    <property type="entry name" value="MPP_Nbla03831"/>
    <property type="match status" value="1"/>
</dbReference>
<dbReference type="CTD" id="56985"/>
<dbReference type="InterPro" id="IPR029052">
    <property type="entry name" value="Metallo-depent_PP-like"/>
</dbReference>
<keyword evidence="10" id="KW-0862">Zinc</keyword>
<dbReference type="Pfam" id="PF00149">
    <property type="entry name" value="Metallophos"/>
    <property type="match status" value="1"/>
</dbReference>
<dbReference type="SUPFAM" id="SSF56300">
    <property type="entry name" value="Metallo-dependent phosphatases"/>
    <property type="match status" value="1"/>
</dbReference>
<protein>
    <recommendedName>
        <fullName evidence="7">Manganese-dependent ADP-ribose/CDP-alcohol diphosphatase</fullName>
        <ecNumber evidence="5">3.6.1.13</ecNumber>
        <ecNumber evidence="4">3.6.1.16</ecNumber>
        <ecNumber evidence="6">3.6.1.53</ecNumber>
    </recommendedName>
    <alternativeName>
        <fullName evidence="12">ADPRibase-Mn</fullName>
    </alternativeName>
    <alternativeName>
        <fullName evidence="11">CDP-choline phosphohydrolase</fullName>
    </alternativeName>
</protein>
<dbReference type="EC" id="3.6.1.16" evidence="4"/>